<dbReference type="RefSeq" id="WP_145379029.1">
    <property type="nucleotide sequence ID" value="NZ_CP036276.1"/>
</dbReference>
<accession>A0A517ZVL8</accession>
<name>A0A517ZVL8_9PLAN</name>
<protein>
    <submittedName>
        <fullName evidence="2">Uncharacterized protein</fullName>
    </submittedName>
</protein>
<sequence length="170" mass="18846">MRNRLVNQRTTWMGLGLIFGVAVSYLWPHEPAQAITNSRAEKFEMITCPAATAGNEGVFVFDHITGQVRGAVLDPQAATFTAFYFRNVAQDFDLQNLGGKPQFAIVAGYAQLQNKPGVRVQTAPGIIYIAELTSGMVRSYAFSWERTTRQAALQELTPVSQFPFRQADVQ</sequence>
<dbReference type="AlphaFoldDB" id="A0A517ZVL8"/>
<keyword evidence="1" id="KW-0812">Transmembrane</keyword>
<dbReference type="KEGG" id="sdyn:Mal52_50480"/>
<evidence type="ECO:0000313" key="3">
    <source>
        <dbReference type="Proteomes" id="UP000319383"/>
    </source>
</evidence>
<evidence type="ECO:0000313" key="2">
    <source>
        <dbReference type="EMBL" id="QDU46527.1"/>
    </source>
</evidence>
<dbReference type="EMBL" id="CP036276">
    <property type="protein sequence ID" value="QDU46527.1"/>
    <property type="molecule type" value="Genomic_DNA"/>
</dbReference>
<feature type="transmembrane region" description="Helical" evidence="1">
    <location>
        <begin position="12"/>
        <end position="28"/>
    </location>
</feature>
<keyword evidence="1" id="KW-1133">Transmembrane helix</keyword>
<dbReference type="Proteomes" id="UP000319383">
    <property type="component" value="Chromosome"/>
</dbReference>
<evidence type="ECO:0000256" key="1">
    <source>
        <dbReference type="SAM" id="Phobius"/>
    </source>
</evidence>
<keyword evidence="1" id="KW-0472">Membrane</keyword>
<organism evidence="2 3">
    <name type="scientific">Symmachiella dynata</name>
    <dbReference type="NCBI Taxonomy" id="2527995"/>
    <lineage>
        <taxon>Bacteria</taxon>
        <taxon>Pseudomonadati</taxon>
        <taxon>Planctomycetota</taxon>
        <taxon>Planctomycetia</taxon>
        <taxon>Planctomycetales</taxon>
        <taxon>Planctomycetaceae</taxon>
        <taxon>Symmachiella</taxon>
    </lineage>
</organism>
<proteinExistence type="predicted"/>
<gene>
    <name evidence="2" type="ORF">Mal52_50480</name>
</gene>
<keyword evidence="3" id="KW-1185">Reference proteome</keyword>
<reference evidence="2 3" key="1">
    <citation type="submission" date="2019-02" db="EMBL/GenBank/DDBJ databases">
        <title>Deep-cultivation of Planctomycetes and their phenomic and genomic characterization uncovers novel biology.</title>
        <authorList>
            <person name="Wiegand S."/>
            <person name="Jogler M."/>
            <person name="Boedeker C."/>
            <person name="Pinto D."/>
            <person name="Vollmers J."/>
            <person name="Rivas-Marin E."/>
            <person name="Kohn T."/>
            <person name="Peeters S.H."/>
            <person name="Heuer A."/>
            <person name="Rast P."/>
            <person name="Oberbeckmann S."/>
            <person name="Bunk B."/>
            <person name="Jeske O."/>
            <person name="Meyerdierks A."/>
            <person name="Storesund J.E."/>
            <person name="Kallscheuer N."/>
            <person name="Luecker S."/>
            <person name="Lage O.M."/>
            <person name="Pohl T."/>
            <person name="Merkel B.J."/>
            <person name="Hornburger P."/>
            <person name="Mueller R.-W."/>
            <person name="Bruemmer F."/>
            <person name="Labrenz M."/>
            <person name="Spormann A.M."/>
            <person name="Op den Camp H."/>
            <person name="Overmann J."/>
            <person name="Amann R."/>
            <person name="Jetten M.S.M."/>
            <person name="Mascher T."/>
            <person name="Medema M.H."/>
            <person name="Devos D.P."/>
            <person name="Kaster A.-K."/>
            <person name="Ovreas L."/>
            <person name="Rohde M."/>
            <person name="Galperin M.Y."/>
            <person name="Jogler C."/>
        </authorList>
    </citation>
    <scope>NUCLEOTIDE SEQUENCE [LARGE SCALE GENOMIC DNA]</scope>
    <source>
        <strain evidence="2 3">Mal52</strain>
    </source>
</reference>